<evidence type="ECO:0000256" key="6">
    <source>
        <dbReference type="ARBA" id="ARBA00023136"/>
    </source>
</evidence>
<dbReference type="RefSeq" id="WP_103707592.1">
    <property type="nucleotide sequence ID" value="NZ_PQGA01000029.1"/>
</dbReference>
<organism evidence="12 13">
    <name type="scientific">Paraburkholderia eburnea</name>
    <dbReference type="NCBI Taxonomy" id="1189126"/>
    <lineage>
        <taxon>Bacteria</taxon>
        <taxon>Pseudomonadati</taxon>
        <taxon>Pseudomonadota</taxon>
        <taxon>Betaproteobacteria</taxon>
        <taxon>Burkholderiales</taxon>
        <taxon>Burkholderiaceae</taxon>
        <taxon>Paraburkholderia</taxon>
    </lineage>
</organism>
<evidence type="ECO:0000313" key="12">
    <source>
        <dbReference type="EMBL" id="POR45793.1"/>
    </source>
</evidence>
<keyword evidence="3" id="KW-0488">Methylation</keyword>
<dbReference type="InterPro" id="IPR004089">
    <property type="entry name" value="MCPsignal_dom"/>
</dbReference>
<dbReference type="GO" id="GO:0006935">
    <property type="term" value="P:chemotaxis"/>
    <property type="evidence" value="ECO:0007669"/>
    <property type="project" value="InterPro"/>
</dbReference>
<accession>A0A2S4LTK4</accession>
<keyword evidence="6 10" id="KW-0472">Membrane</keyword>
<dbReference type="Pfam" id="PF00015">
    <property type="entry name" value="MCPsignal"/>
    <property type="match status" value="1"/>
</dbReference>
<dbReference type="GO" id="GO:0005886">
    <property type="term" value="C:plasma membrane"/>
    <property type="evidence" value="ECO:0007669"/>
    <property type="project" value="UniProtKB-SubCell"/>
</dbReference>
<keyword evidence="13" id="KW-1185">Reference proteome</keyword>
<evidence type="ECO:0000256" key="9">
    <source>
        <dbReference type="SAM" id="Coils"/>
    </source>
</evidence>
<dbReference type="SMART" id="SM01049">
    <property type="entry name" value="Cache_2"/>
    <property type="match status" value="1"/>
</dbReference>
<evidence type="ECO:0000256" key="8">
    <source>
        <dbReference type="PROSITE-ProRule" id="PRU00284"/>
    </source>
</evidence>
<evidence type="ECO:0000256" key="7">
    <source>
        <dbReference type="ARBA" id="ARBA00029447"/>
    </source>
</evidence>
<proteinExistence type="inferred from homology"/>
<dbReference type="GO" id="GO:0007165">
    <property type="term" value="P:signal transduction"/>
    <property type="evidence" value="ECO:0007669"/>
    <property type="project" value="UniProtKB-KW"/>
</dbReference>
<keyword evidence="2" id="KW-1003">Cell membrane</keyword>
<dbReference type="PANTHER" id="PTHR43531:SF14">
    <property type="entry name" value="METHYL-ACCEPTING CHEMOTAXIS PROTEIN I-RELATED"/>
    <property type="match status" value="1"/>
</dbReference>
<sequence length="509" mass="54488">MKVSTRLAILTMTALIALLAVGAGALYGLRQAMVDDKREEIVNLLEMANHLATYFHDQEIAGRMTTEQAQAATRLALNQLNYSATSFFWVRLPNGLTLVHRDPSVIGKINIGRAPDGRPDGDLYREMLDRERTPVMTVRARHPTSGDFVVKMNGIIEFKPWGWWIGTGFFTDDIDATFWRVGGFLIALIVVAIIGIGLIAWQIIRRLTGTLGGEPAYAGDVMNRIAQGDLSLPITLRPDDNSSLLAAMARMRQSLTEMLTKIISGSDTVTVGTTQIAQGNLDLSSRTEEQAAALQQTAASMEQLTAAVKHNADNANEARSLATNASEIAAEGSTIVNEVVGTMSGIQDSSSKIADIIGIIEGIAFQTNILALNAAVEAARAGEQGRGFAVVASEVRNLAQRSSTSAKEIKELIETSADRVRNGAELVARAGETMDKVSTAISRVTGIMGEIAAASHEQSRGIEQVNQAIAQMDEVTQQNAALVEEAAAAAGSLQDQAEQLRSAVGVFRT</sequence>
<dbReference type="InterPro" id="IPR004090">
    <property type="entry name" value="Chemotax_Me-accpt_rcpt"/>
</dbReference>
<dbReference type="InterPro" id="IPR033480">
    <property type="entry name" value="sCache_2"/>
</dbReference>
<evidence type="ECO:0000256" key="2">
    <source>
        <dbReference type="ARBA" id="ARBA00022475"/>
    </source>
</evidence>
<reference evidence="12 13" key="1">
    <citation type="submission" date="2018-01" db="EMBL/GenBank/DDBJ databases">
        <title>Genomic Encyclopedia of Type Strains, Phase III (KMG-III): the genomes of soil and plant-associated and newly described type strains.</title>
        <authorList>
            <person name="Whitman W."/>
        </authorList>
    </citation>
    <scope>NUCLEOTIDE SEQUENCE [LARGE SCALE GENOMIC DNA]</scope>
    <source>
        <strain evidence="12 13">JCM 18070</strain>
    </source>
</reference>
<protein>
    <submittedName>
        <fullName evidence="12">Methyl-accepting chemotaxis sensory transducer with Cache sensor</fullName>
    </submittedName>
</protein>
<dbReference type="PRINTS" id="PR00260">
    <property type="entry name" value="CHEMTRNSDUCR"/>
</dbReference>
<keyword evidence="5 10" id="KW-1133">Transmembrane helix</keyword>
<evidence type="ECO:0000256" key="5">
    <source>
        <dbReference type="ARBA" id="ARBA00022989"/>
    </source>
</evidence>
<feature type="domain" description="Methyl-accepting transducer" evidence="11">
    <location>
        <begin position="265"/>
        <end position="494"/>
    </location>
</feature>
<dbReference type="CDD" id="cd11386">
    <property type="entry name" value="MCP_signal"/>
    <property type="match status" value="1"/>
</dbReference>
<dbReference type="Gene3D" id="1.10.287.950">
    <property type="entry name" value="Methyl-accepting chemotaxis protein"/>
    <property type="match status" value="1"/>
</dbReference>
<evidence type="ECO:0000256" key="4">
    <source>
        <dbReference type="ARBA" id="ARBA00022692"/>
    </source>
</evidence>
<dbReference type="OrthoDB" id="8555762at2"/>
<name>A0A2S4LTK4_9BURK</name>
<evidence type="ECO:0000256" key="10">
    <source>
        <dbReference type="SAM" id="Phobius"/>
    </source>
</evidence>
<dbReference type="EMBL" id="PQGA01000029">
    <property type="protein sequence ID" value="POR45793.1"/>
    <property type="molecule type" value="Genomic_DNA"/>
</dbReference>
<dbReference type="GO" id="GO:0004888">
    <property type="term" value="F:transmembrane signaling receptor activity"/>
    <property type="evidence" value="ECO:0007669"/>
    <property type="project" value="InterPro"/>
</dbReference>
<dbReference type="Pfam" id="PF17200">
    <property type="entry name" value="sCache_2"/>
    <property type="match status" value="1"/>
</dbReference>
<comment type="subcellular location">
    <subcellularLocation>
        <location evidence="1">Cell membrane</location>
        <topology evidence="1">Multi-pass membrane protein</topology>
    </subcellularLocation>
</comment>
<keyword evidence="9" id="KW-0175">Coiled coil</keyword>
<dbReference type="Proteomes" id="UP000237381">
    <property type="component" value="Unassembled WGS sequence"/>
</dbReference>
<feature type="coiled-coil region" evidence="9">
    <location>
        <begin position="465"/>
        <end position="503"/>
    </location>
</feature>
<dbReference type="InterPro" id="IPR051310">
    <property type="entry name" value="MCP_chemotaxis"/>
</dbReference>
<dbReference type="FunFam" id="1.10.287.950:FF:000001">
    <property type="entry name" value="Methyl-accepting chemotaxis sensory transducer"/>
    <property type="match status" value="1"/>
</dbReference>
<dbReference type="PANTHER" id="PTHR43531">
    <property type="entry name" value="PROTEIN ICFG"/>
    <property type="match status" value="1"/>
</dbReference>
<evidence type="ECO:0000256" key="3">
    <source>
        <dbReference type="ARBA" id="ARBA00022481"/>
    </source>
</evidence>
<evidence type="ECO:0000256" key="1">
    <source>
        <dbReference type="ARBA" id="ARBA00004651"/>
    </source>
</evidence>
<gene>
    <name evidence="12" type="ORF">B0G62_12918</name>
</gene>
<keyword evidence="4 10" id="KW-0812">Transmembrane</keyword>
<dbReference type="PROSITE" id="PS50111">
    <property type="entry name" value="CHEMOTAXIS_TRANSDUC_2"/>
    <property type="match status" value="1"/>
</dbReference>
<dbReference type="Gene3D" id="3.30.450.20">
    <property type="entry name" value="PAS domain"/>
    <property type="match status" value="1"/>
</dbReference>
<feature type="transmembrane region" description="Helical" evidence="10">
    <location>
        <begin position="178"/>
        <end position="201"/>
    </location>
</feature>
<dbReference type="SUPFAM" id="SSF58104">
    <property type="entry name" value="Methyl-accepting chemotaxis protein (MCP) signaling domain"/>
    <property type="match status" value="1"/>
</dbReference>
<keyword evidence="8" id="KW-0807">Transducer</keyword>
<evidence type="ECO:0000259" key="11">
    <source>
        <dbReference type="PROSITE" id="PS50111"/>
    </source>
</evidence>
<evidence type="ECO:0000313" key="13">
    <source>
        <dbReference type="Proteomes" id="UP000237381"/>
    </source>
</evidence>
<comment type="similarity">
    <text evidence="7">Belongs to the methyl-accepting chemotaxis (MCP) protein family.</text>
</comment>
<comment type="caution">
    <text evidence="12">The sequence shown here is derived from an EMBL/GenBank/DDBJ whole genome shotgun (WGS) entry which is preliminary data.</text>
</comment>
<dbReference type="AlphaFoldDB" id="A0A2S4LTK4"/>
<dbReference type="SMART" id="SM00283">
    <property type="entry name" value="MA"/>
    <property type="match status" value="1"/>
</dbReference>